<evidence type="ECO:0000313" key="4">
    <source>
        <dbReference type="EMBL" id="GBN10712.1"/>
    </source>
</evidence>
<sequence>MDPLVPTKRKFEFRWCRRTRSAWNGINSESCRWEDASNWNLNGISFDFYGKVWMFKEDIHPGMRIKFETANSKQLCAENKNVFWYILINEIR</sequence>
<organism evidence="1 5">
    <name type="scientific">Araneus ventricosus</name>
    <name type="common">Orbweaver spider</name>
    <name type="synonym">Epeira ventricosa</name>
    <dbReference type="NCBI Taxonomy" id="182803"/>
    <lineage>
        <taxon>Eukaryota</taxon>
        <taxon>Metazoa</taxon>
        <taxon>Ecdysozoa</taxon>
        <taxon>Arthropoda</taxon>
        <taxon>Chelicerata</taxon>
        <taxon>Arachnida</taxon>
        <taxon>Araneae</taxon>
        <taxon>Araneomorphae</taxon>
        <taxon>Entelegynae</taxon>
        <taxon>Araneoidea</taxon>
        <taxon>Araneidae</taxon>
        <taxon>Araneus</taxon>
    </lineage>
</organism>
<evidence type="ECO:0000313" key="1">
    <source>
        <dbReference type="EMBL" id="GBN10586.1"/>
    </source>
</evidence>
<evidence type="ECO:0000313" key="5">
    <source>
        <dbReference type="Proteomes" id="UP000499080"/>
    </source>
</evidence>
<gene>
    <name evidence="3" type="ORF">AVEN_153680_1</name>
    <name evidence="4" type="ORF">AVEN_200929_1</name>
    <name evidence="1" type="ORF">AVEN_226636_1</name>
    <name evidence="2" type="ORF">AVEN_45159_1</name>
</gene>
<comment type="caution">
    <text evidence="1">The sequence shown here is derived from an EMBL/GenBank/DDBJ whole genome shotgun (WGS) entry which is preliminary data.</text>
</comment>
<dbReference type="EMBL" id="BGPR01198230">
    <property type="protein sequence ID" value="GBN10689.1"/>
    <property type="molecule type" value="Genomic_DNA"/>
</dbReference>
<proteinExistence type="predicted"/>
<reference evidence="1 5" key="1">
    <citation type="journal article" date="2019" name="Sci. Rep.">
        <title>Orb-weaving spider Araneus ventricosus genome elucidates the spidroin gene catalogue.</title>
        <authorList>
            <person name="Kono N."/>
            <person name="Nakamura H."/>
            <person name="Ohtoshi R."/>
            <person name="Moran D.A.P."/>
            <person name="Shinohara A."/>
            <person name="Yoshida Y."/>
            <person name="Fujiwara M."/>
            <person name="Mori M."/>
            <person name="Tomita M."/>
            <person name="Arakawa K."/>
        </authorList>
    </citation>
    <scope>NUCLEOTIDE SEQUENCE [LARGE SCALE GENOMIC DNA]</scope>
</reference>
<dbReference type="EMBL" id="BGPR01198211">
    <property type="protein sequence ID" value="GBN10640.1"/>
    <property type="molecule type" value="Genomic_DNA"/>
</dbReference>
<keyword evidence="5" id="KW-1185">Reference proteome</keyword>
<dbReference type="Proteomes" id="UP000499080">
    <property type="component" value="Unassembled WGS sequence"/>
</dbReference>
<evidence type="ECO:0000313" key="2">
    <source>
        <dbReference type="EMBL" id="GBN10640.1"/>
    </source>
</evidence>
<name>A0A4Y2LAI4_ARAVE</name>
<accession>A0A4Y2LAI4</accession>
<dbReference type="EMBL" id="BGPR01198188">
    <property type="protein sequence ID" value="GBN10586.1"/>
    <property type="molecule type" value="Genomic_DNA"/>
</dbReference>
<protein>
    <submittedName>
        <fullName evidence="1">Uncharacterized protein</fullName>
    </submittedName>
</protein>
<dbReference type="AlphaFoldDB" id="A0A4Y2LAI4"/>
<dbReference type="EMBL" id="BGPR01198237">
    <property type="protein sequence ID" value="GBN10712.1"/>
    <property type="molecule type" value="Genomic_DNA"/>
</dbReference>
<evidence type="ECO:0000313" key="3">
    <source>
        <dbReference type="EMBL" id="GBN10689.1"/>
    </source>
</evidence>